<dbReference type="Proteomes" id="UP000268033">
    <property type="component" value="Unassembled WGS sequence"/>
</dbReference>
<comment type="caution">
    <text evidence="2">The sequence shown here is derived from an EMBL/GenBank/DDBJ whole genome shotgun (WGS) entry which is preliminary data.</text>
</comment>
<feature type="transmembrane region" description="Helical" evidence="1">
    <location>
        <begin position="82"/>
        <end position="101"/>
    </location>
</feature>
<keyword evidence="1" id="KW-1133">Transmembrane helix</keyword>
<sequence length="132" mass="14431">MSEPTPGTDEPGDIERLKALASEHWHWLGDWLNLAQTEGQLVIASAVRMLALAIALALLAASAWLLLLAAFALAIWQLGMPLPWVLLLSAFACVASGWLLWRGLCHQARQLRFDRSLKALGLAKEKAHVGTE</sequence>
<reference evidence="2 3" key="1">
    <citation type="submission" date="2018-11" db="EMBL/GenBank/DDBJ databases">
        <title>Genomic Encyclopedia of Type Strains, Phase IV (KMG-IV): sequencing the most valuable type-strain genomes for metagenomic binning, comparative biology and taxonomic classification.</title>
        <authorList>
            <person name="Goeker M."/>
        </authorList>
    </citation>
    <scope>NUCLEOTIDE SEQUENCE [LARGE SCALE GENOMIC DNA]</scope>
    <source>
        <strain evidence="2 3">DSM 21945</strain>
    </source>
</reference>
<proteinExistence type="predicted"/>
<evidence type="ECO:0000256" key="1">
    <source>
        <dbReference type="SAM" id="Phobius"/>
    </source>
</evidence>
<gene>
    <name evidence="2" type="ORF">EDC28_103194</name>
</gene>
<accession>A0A3N1PN79</accession>
<keyword evidence="1" id="KW-0472">Membrane</keyword>
<evidence type="ECO:0000313" key="2">
    <source>
        <dbReference type="EMBL" id="ROQ28601.1"/>
    </source>
</evidence>
<keyword evidence="1" id="KW-0812">Transmembrane</keyword>
<keyword evidence="3" id="KW-1185">Reference proteome</keyword>
<dbReference type="OrthoDB" id="7067580at2"/>
<dbReference type="STRING" id="584787.GCA_001247655_00228"/>
<dbReference type="EMBL" id="RJUL01000003">
    <property type="protein sequence ID" value="ROQ28601.1"/>
    <property type="molecule type" value="Genomic_DNA"/>
</dbReference>
<evidence type="ECO:0000313" key="3">
    <source>
        <dbReference type="Proteomes" id="UP000268033"/>
    </source>
</evidence>
<protein>
    <submittedName>
        <fullName evidence="2">Uncharacterized protein</fullName>
    </submittedName>
</protein>
<dbReference type="AlphaFoldDB" id="A0A3N1PN79"/>
<feature type="transmembrane region" description="Helical" evidence="1">
    <location>
        <begin position="50"/>
        <end position="76"/>
    </location>
</feature>
<organism evidence="2 3">
    <name type="scientific">Gallaecimonas pentaromativorans</name>
    <dbReference type="NCBI Taxonomy" id="584787"/>
    <lineage>
        <taxon>Bacteria</taxon>
        <taxon>Pseudomonadati</taxon>
        <taxon>Pseudomonadota</taxon>
        <taxon>Gammaproteobacteria</taxon>
        <taxon>Enterobacterales</taxon>
        <taxon>Gallaecimonadaceae</taxon>
        <taxon>Gallaecimonas</taxon>
    </lineage>
</organism>
<name>A0A3N1PN79_9GAMM</name>
<dbReference type="RefSeq" id="WP_050657302.1">
    <property type="nucleotide sequence ID" value="NZ_LFWC01000001.1"/>
</dbReference>